<gene>
    <name evidence="2" type="primary">bshC</name>
    <name evidence="5" type="ORF">J2Z32_000983</name>
</gene>
<keyword evidence="1 2" id="KW-0436">Ligase</keyword>
<dbReference type="EMBL" id="JAGGKG010000003">
    <property type="protein sequence ID" value="MBP1904366.1"/>
    <property type="molecule type" value="Genomic_DNA"/>
</dbReference>
<comment type="caution">
    <text evidence="5">The sequence shown here is derived from an EMBL/GenBank/DDBJ whole genome shotgun (WGS) entry which is preliminary data.</text>
</comment>
<evidence type="ECO:0000259" key="3">
    <source>
        <dbReference type="Pfam" id="PF10079"/>
    </source>
</evidence>
<dbReference type="NCBIfam" id="TIGR03998">
    <property type="entry name" value="thiol_BshC"/>
    <property type="match status" value="1"/>
</dbReference>
<evidence type="ECO:0000256" key="2">
    <source>
        <dbReference type="HAMAP-Rule" id="MF_01867"/>
    </source>
</evidence>
<evidence type="ECO:0000259" key="4">
    <source>
        <dbReference type="Pfam" id="PF24850"/>
    </source>
</evidence>
<dbReference type="EC" id="6.-.-.-" evidence="2"/>
<dbReference type="Pfam" id="PF10079">
    <property type="entry name" value="Rossmann-like_BshC"/>
    <property type="match status" value="1"/>
</dbReference>
<dbReference type="InterPro" id="IPR055398">
    <property type="entry name" value="Rossmann-like_BshC"/>
</dbReference>
<dbReference type="InterPro" id="IPR055399">
    <property type="entry name" value="CC_BshC"/>
</dbReference>
<sequence length="545" mass="62376">MNVMQQPIPNGQPLAEALIHKYESVAHLYESNAFEEASWTRRMEWLDRTEHLRIDRKKIVGCLTQFNQKYNNYEAVHTSLSLLEQSGTLAISGGQQSGLFTGPLLVIYKAISIIKAAQYGSELLNRPVVPVFWIAGEDHDWDEVNHTYVLSPDLQINRIRLAREDQHRSPVSKVSISEEMWESSLTELETLLAGSEFKEHLLAELGQLCRESDTLTIAFAKLLGKWFGKYGLILLDSADEGLRKLEAPVFEAIIEQNDELEQAYLDTAKEVAQLGLTAQADVVEGGANLFYIHGQDRLLLFKQEGKFADRKQQVSFTKDELLAELHQHPERFSNNVLTRPLMQDSLLPVLGAVLGGGEIAYWGLTGKAFQVLGLQMPILLPRMSFTVIEGTLHKHMDKYELKWEDIISPEKFADKRKTWLSEQDQWKIEDQFANIKSSFTGMYEPLIEQLGHVQAGLLKLGNANKDKIVDQIEYLQNRAMDALARSNEAGMRHFDRIEYSLYPQHKPQERVYNVFYYLNRYGEGWIDQLMEIPYDVTGSHRVIYV</sequence>
<evidence type="ECO:0000313" key="6">
    <source>
        <dbReference type="Proteomes" id="UP001519272"/>
    </source>
</evidence>
<name>A0ABS4FP98_9BACL</name>
<dbReference type="InterPro" id="IPR011199">
    <property type="entry name" value="Bacillithiol_biosynth_BshC"/>
</dbReference>
<evidence type="ECO:0000313" key="5">
    <source>
        <dbReference type="EMBL" id="MBP1904366.1"/>
    </source>
</evidence>
<comment type="function">
    <text evidence="2">Involved in bacillithiol (BSH) biosynthesis. May catalyze the last step of the pathway, the addition of cysteine to glucosamine malate (GlcN-Mal) to generate BSH.</text>
</comment>
<keyword evidence="6" id="KW-1185">Reference proteome</keyword>
<dbReference type="Pfam" id="PF24850">
    <property type="entry name" value="CC_BshC"/>
    <property type="match status" value="1"/>
</dbReference>
<feature type="domain" description="Bacillithiol biosynthesis BshC C-terminal coiled-coil" evidence="4">
    <location>
        <begin position="385"/>
        <end position="544"/>
    </location>
</feature>
<dbReference type="Proteomes" id="UP001519272">
    <property type="component" value="Unassembled WGS sequence"/>
</dbReference>
<accession>A0ABS4FP98</accession>
<dbReference type="HAMAP" id="MF_01867">
    <property type="entry name" value="BshC"/>
    <property type="match status" value="1"/>
</dbReference>
<protein>
    <recommendedName>
        <fullName evidence="2">Putative cysteine ligase BshC</fullName>
        <ecNumber evidence="2">6.-.-.-</ecNumber>
    </recommendedName>
</protein>
<organism evidence="5 6">
    <name type="scientific">Paenibacillus turicensis</name>
    <dbReference type="NCBI Taxonomy" id="160487"/>
    <lineage>
        <taxon>Bacteria</taxon>
        <taxon>Bacillati</taxon>
        <taxon>Bacillota</taxon>
        <taxon>Bacilli</taxon>
        <taxon>Bacillales</taxon>
        <taxon>Paenibacillaceae</taxon>
        <taxon>Paenibacillus</taxon>
    </lineage>
</organism>
<proteinExistence type="inferred from homology"/>
<dbReference type="PIRSF" id="PIRSF012535">
    <property type="entry name" value="UCP012535"/>
    <property type="match status" value="1"/>
</dbReference>
<feature type="domain" description="Bacillithiol biosynthesis BshC N-terminal Rossmann-like" evidence="3">
    <location>
        <begin position="1"/>
        <end position="383"/>
    </location>
</feature>
<evidence type="ECO:0000256" key="1">
    <source>
        <dbReference type="ARBA" id="ARBA00022598"/>
    </source>
</evidence>
<dbReference type="RefSeq" id="WP_210088043.1">
    <property type="nucleotide sequence ID" value="NZ_JAGGKG010000003.1"/>
</dbReference>
<comment type="similarity">
    <text evidence="2">Belongs to the BshC family.</text>
</comment>
<reference evidence="5 6" key="1">
    <citation type="submission" date="2021-03" db="EMBL/GenBank/DDBJ databases">
        <title>Genomic Encyclopedia of Type Strains, Phase IV (KMG-IV): sequencing the most valuable type-strain genomes for metagenomic binning, comparative biology and taxonomic classification.</title>
        <authorList>
            <person name="Goeker M."/>
        </authorList>
    </citation>
    <scope>NUCLEOTIDE SEQUENCE [LARGE SCALE GENOMIC DNA]</scope>
    <source>
        <strain evidence="5 6">DSM 14349</strain>
    </source>
</reference>